<name>A0A9D1S4C7_9FIRM</name>
<keyword evidence="4" id="KW-0378">Hydrolase</keyword>
<dbReference type="EMBL" id="DVNK01000014">
    <property type="protein sequence ID" value="HIU45983.1"/>
    <property type="molecule type" value="Genomic_DNA"/>
</dbReference>
<dbReference type="Gene3D" id="3.40.1350.10">
    <property type="match status" value="1"/>
</dbReference>
<accession>A0A9D1S4C7</accession>
<dbReference type="InterPro" id="IPR011335">
    <property type="entry name" value="Restrct_endonuc-II-like"/>
</dbReference>
<proteinExistence type="predicted"/>
<dbReference type="InterPro" id="IPR025745">
    <property type="entry name" value="Mrr-like_N_dom"/>
</dbReference>
<dbReference type="InterPro" id="IPR011856">
    <property type="entry name" value="tRNA_endonuc-like_dom_sf"/>
</dbReference>
<reference evidence="4" key="2">
    <citation type="journal article" date="2021" name="PeerJ">
        <title>Extensive microbial diversity within the chicken gut microbiome revealed by metagenomics and culture.</title>
        <authorList>
            <person name="Gilroy R."/>
            <person name="Ravi A."/>
            <person name="Getino M."/>
            <person name="Pursley I."/>
            <person name="Horton D.L."/>
            <person name="Alikhan N.F."/>
            <person name="Baker D."/>
            <person name="Gharbi K."/>
            <person name="Hall N."/>
            <person name="Watson M."/>
            <person name="Adriaenssens E.M."/>
            <person name="Foster-Nyarko E."/>
            <person name="Jarju S."/>
            <person name="Secka A."/>
            <person name="Antonio M."/>
            <person name="Oren A."/>
            <person name="Chaudhuri R.R."/>
            <person name="La Ragione R."/>
            <person name="Hildebrand F."/>
            <person name="Pallen M.J."/>
        </authorList>
    </citation>
    <scope>NUCLEOTIDE SEQUENCE</scope>
    <source>
        <strain evidence="4">ChiSxjej2B14-8506</strain>
    </source>
</reference>
<dbReference type="Pfam" id="PF14338">
    <property type="entry name" value="Mrr_N"/>
    <property type="match status" value="1"/>
</dbReference>
<evidence type="ECO:0000313" key="5">
    <source>
        <dbReference type="Proteomes" id="UP000824123"/>
    </source>
</evidence>
<dbReference type="PANTHER" id="PTHR30015:SF7">
    <property type="entry name" value="TYPE IV METHYL-DIRECTED RESTRICTION ENZYME ECOKMRR"/>
    <property type="match status" value="1"/>
</dbReference>
<feature type="region of interest" description="Disordered" evidence="1">
    <location>
        <begin position="115"/>
        <end position="144"/>
    </location>
</feature>
<dbReference type="SUPFAM" id="SSF52980">
    <property type="entry name" value="Restriction endonuclease-like"/>
    <property type="match status" value="1"/>
</dbReference>
<evidence type="ECO:0000256" key="1">
    <source>
        <dbReference type="SAM" id="MobiDB-lite"/>
    </source>
</evidence>
<dbReference type="AlphaFoldDB" id="A0A9D1S4C7"/>
<dbReference type="Pfam" id="PF04471">
    <property type="entry name" value="Mrr_cat"/>
    <property type="match status" value="1"/>
</dbReference>
<feature type="domain" description="Restriction endonuclease type IV Mrr" evidence="2">
    <location>
        <begin position="167"/>
        <end position="283"/>
    </location>
</feature>
<feature type="compositionally biased region" description="Acidic residues" evidence="1">
    <location>
        <begin position="134"/>
        <end position="144"/>
    </location>
</feature>
<comment type="caution">
    <text evidence="4">The sequence shown here is derived from an EMBL/GenBank/DDBJ whole genome shotgun (WGS) entry which is preliminary data.</text>
</comment>
<dbReference type="PANTHER" id="PTHR30015">
    <property type="entry name" value="MRR RESTRICTION SYSTEM PROTEIN"/>
    <property type="match status" value="1"/>
</dbReference>
<feature type="domain" description="Restriction system protein Mrr-like N-terminal" evidence="3">
    <location>
        <begin position="10"/>
        <end position="91"/>
    </location>
</feature>
<reference evidence="4" key="1">
    <citation type="submission" date="2020-10" db="EMBL/GenBank/DDBJ databases">
        <authorList>
            <person name="Gilroy R."/>
        </authorList>
    </citation>
    <scope>NUCLEOTIDE SEQUENCE</scope>
    <source>
        <strain evidence="4">ChiSxjej2B14-8506</strain>
    </source>
</reference>
<dbReference type="GO" id="GO:0015666">
    <property type="term" value="F:restriction endodeoxyribonuclease activity"/>
    <property type="evidence" value="ECO:0007669"/>
    <property type="project" value="TreeGrafter"/>
</dbReference>
<keyword evidence="4" id="KW-0255">Endonuclease</keyword>
<evidence type="ECO:0000259" key="3">
    <source>
        <dbReference type="Pfam" id="PF14338"/>
    </source>
</evidence>
<dbReference type="InterPro" id="IPR007560">
    <property type="entry name" value="Restrct_endonuc_IV_Mrr"/>
</dbReference>
<dbReference type="Proteomes" id="UP000824123">
    <property type="component" value="Unassembled WGS sequence"/>
</dbReference>
<evidence type="ECO:0000259" key="2">
    <source>
        <dbReference type="Pfam" id="PF04471"/>
    </source>
</evidence>
<evidence type="ECO:0000313" key="4">
    <source>
        <dbReference type="EMBL" id="HIU45983.1"/>
    </source>
</evidence>
<dbReference type="GO" id="GO:0003677">
    <property type="term" value="F:DNA binding"/>
    <property type="evidence" value="ECO:0007669"/>
    <property type="project" value="InterPro"/>
</dbReference>
<protein>
    <submittedName>
        <fullName evidence="4">Restriction endonuclease</fullName>
    </submittedName>
</protein>
<dbReference type="InterPro" id="IPR052906">
    <property type="entry name" value="Type_IV_Methyl-Rstrct_Enzyme"/>
</dbReference>
<dbReference type="GO" id="GO:0009307">
    <property type="term" value="P:DNA restriction-modification system"/>
    <property type="evidence" value="ECO:0007669"/>
    <property type="project" value="InterPro"/>
</dbReference>
<keyword evidence="4" id="KW-0540">Nuclease</keyword>
<gene>
    <name evidence="4" type="ORF">IAC59_01830</name>
</gene>
<organism evidence="4 5">
    <name type="scientific">Candidatus Fimadaptatus faecigallinarum</name>
    <dbReference type="NCBI Taxonomy" id="2840814"/>
    <lineage>
        <taxon>Bacteria</taxon>
        <taxon>Bacillati</taxon>
        <taxon>Bacillota</taxon>
        <taxon>Clostridia</taxon>
        <taxon>Eubacteriales</taxon>
        <taxon>Candidatus Fimadaptatus</taxon>
    </lineage>
</organism>
<sequence length="309" mass="34339">MAVPKISHVTKPVLTLLSDGAEHTAKEIREYVAGVLNLPQCDIDELLPNGRQTRFSNRIGWACMYLKKAGLAENVARGTFVITDEGANVIRQNPPLIDEAFLMRYDSFRQFLRPTTTGADEAQPGESTNAPDQIDADDDSTPDDALESALERINRTLIDDLLAEVMRLTPIAFERLVLDLMARMGYGTFENAATMTAATGDEGIDGIIMQDKPGFDLIYVQAKRWGPEHIVGRPEVQAFVGAIAGRSGKGLFVTTLRFTQQAEEYARARHVVLMDGERLARCMMEYNFGVVTRRTLEVKAIDATMFENY</sequence>